<evidence type="ECO:0000256" key="1">
    <source>
        <dbReference type="ARBA" id="ARBA00004123"/>
    </source>
</evidence>
<accession>A0ABQ8RWI7</accession>
<dbReference type="PROSITE" id="PS00028">
    <property type="entry name" value="ZINC_FINGER_C2H2_1"/>
    <property type="match status" value="6"/>
</dbReference>
<feature type="domain" description="C2H2-type" evidence="9">
    <location>
        <begin position="287"/>
        <end position="314"/>
    </location>
</feature>
<feature type="domain" description="C2H2-type" evidence="9">
    <location>
        <begin position="343"/>
        <end position="370"/>
    </location>
</feature>
<feature type="region of interest" description="Disordered" evidence="8">
    <location>
        <begin position="183"/>
        <end position="202"/>
    </location>
</feature>
<feature type="domain" description="C2H2-type" evidence="9">
    <location>
        <begin position="315"/>
        <end position="342"/>
    </location>
</feature>
<evidence type="ECO:0000256" key="4">
    <source>
        <dbReference type="ARBA" id="ARBA00022771"/>
    </source>
</evidence>
<dbReference type="InterPro" id="IPR013087">
    <property type="entry name" value="Znf_C2H2_type"/>
</dbReference>
<comment type="subcellular location">
    <subcellularLocation>
        <location evidence="1">Nucleus</location>
    </subcellularLocation>
</comment>
<keyword evidence="6" id="KW-0539">Nucleus</keyword>
<keyword evidence="5" id="KW-0862">Zinc</keyword>
<feature type="domain" description="C2H2-type" evidence="9">
    <location>
        <begin position="259"/>
        <end position="286"/>
    </location>
</feature>
<dbReference type="PANTHER" id="PTHR24390:SF244">
    <property type="entry name" value="LD33778P-RELATED"/>
    <property type="match status" value="1"/>
</dbReference>
<name>A0ABQ8RWI7_PERAM</name>
<dbReference type="EMBL" id="JAJSOF020000041">
    <property type="protein sequence ID" value="KAJ4426046.1"/>
    <property type="molecule type" value="Genomic_DNA"/>
</dbReference>
<dbReference type="PANTHER" id="PTHR24390">
    <property type="entry name" value="ZINC FINGER PROTEIN"/>
    <property type="match status" value="1"/>
</dbReference>
<feature type="domain" description="C2H2-type" evidence="9">
    <location>
        <begin position="371"/>
        <end position="398"/>
    </location>
</feature>
<dbReference type="SUPFAM" id="SSF57667">
    <property type="entry name" value="beta-beta-alpha zinc fingers"/>
    <property type="match status" value="4"/>
</dbReference>
<dbReference type="Gene3D" id="3.30.160.60">
    <property type="entry name" value="Classic Zinc Finger"/>
    <property type="match status" value="7"/>
</dbReference>
<proteinExistence type="predicted"/>
<evidence type="ECO:0000259" key="9">
    <source>
        <dbReference type="PROSITE" id="PS50157"/>
    </source>
</evidence>
<dbReference type="Pfam" id="PF13912">
    <property type="entry name" value="zf-C2H2_6"/>
    <property type="match status" value="1"/>
</dbReference>
<dbReference type="PROSITE" id="PS50157">
    <property type="entry name" value="ZINC_FINGER_C2H2_2"/>
    <property type="match status" value="6"/>
</dbReference>
<dbReference type="Pfam" id="PF00096">
    <property type="entry name" value="zf-C2H2"/>
    <property type="match status" value="4"/>
</dbReference>
<comment type="caution">
    <text evidence="10">The sequence shown here is derived from an EMBL/GenBank/DDBJ whole genome shotgun (WGS) entry which is preliminary data.</text>
</comment>
<evidence type="ECO:0000313" key="11">
    <source>
        <dbReference type="Proteomes" id="UP001148838"/>
    </source>
</evidence>
<evidence type="ECO:0000256" key="6">
    <source>
        <dbReference type="ARBA" id="ARBA00023242"/>
    </source>
</evidence>
<keyword evidence="4 7" id="KW-0863">Zinc-finger</keyword>
<keyword evidence="2" id="KW-0479">Metal-binding</keyword>
<evidence type="ECO:0000313" key="10">
    <source>
        <dbReference type="EMBL" id="KAJ4426046.1"/>
    </source>
</evidence>
<sequence length="498" mass="55608">MIGVIFSEQDKLSGNAYFASELFAGNVRLGQASQLTHEVGLQTQFSGSAVMDEIKTEPGTDPLAVESADDLKDNFSYADYNFSIPQSTTLESTSPSCTLKSEIKIEDTAESITFPVVKHENEEETDDVIKVEEENSREISIEEDDAYTERFTDLHYWGESSNLHGIAQHKNCVSSEQPAECSSIKKDEVDVSGTDVENPSSEECRLQNADGGLYSSDSDQLGKRAGETRFKCDVCGKAFTRSYSLKSHYRVHTGEKKLFKCDLCGKSFSRLERLKCHSRQHTGEKPFKCDECGDCFSQVDQLKIHCRQHTGENPFKCDVCGKCFSRSGHLTGHYVLHSGQKPYRCDVCGKRFYRSGHLKGHYRRHTGEKPFKCDVCGMCFSHSGSVKSHARQHTGEKPFKCDDCGQLVTFQAPNLKPYSLAVVVPENQSHSEAYCIDSYQAGFYGDRLLVLRPTQAGGPPLIGCPRLLIQYIRSYPPYLEAVCKLRSRHAVVIGTHNA</sequence>
<dbReference type="Proteomes" id="UP001148838">
    <property type="component" value="Unassembled WGS sequence"/>
</dbReference>
<dbReference type="SMART" id="SM00355">
    <property type="entry name" value="ZnF_C2H2"/>
    <property type="match status" value="6"/>
</dbReference>
<evidence type="ECO:0000256" key="2">
    <source>
        <dbReference type="ARBA" id="ARBA00022723"/>
    </source>
</evidence>
<keyword evidence="11" id="KW-1185">Reference proteome</keyword>
<evidence type="ECO:0000256" key="8">
    <source>
        <dbReference type="SAM" id="MobiDB-lite"/>
    </source>
</evidence>
<evidence type="ECO:0000256" key="7">
    <source>
        <dbReference type="PROSITE-ProRule" id="PRU00042"/>
    </source>
</evidence>
<evidence type="ECO:0000256" key="3">
    <source>
        <dbReference type="ARBA" id="ARBA00022737"/>
    </source>
</evidence>
<keyword evidence="3" id="KW-0677">Repeat</keyword>
<dbReference type="InterPro" id="IPR036236">
    <property type="entry name" value="Znf_C2H2_sf"/>
</dbReference>
<gene>
    <name evidence="10" type="ORF">ANN_27673</name>
</gene>
<feature type="domain" description="C2H2-type" evidence="9">
    <location>
        <begin position="230"/>
        <end position="257"/>
    </location>
</feature>
<reference evidence="10 11" key="1">
    <citation type="journal article" date="2022" name="Allergy">
        <title>Genome assembly and annotation of Periplaneta americana reveal a comprehensive cockroach allergen profile.</title>
        <authorList>
            <person name="Wang L."/>
            <person name="Xiong Q."/>
            <person name="Saelim N."/>
            <person name="Wang L."/>
            <person name="Nong W."/>
            <person name="Wan A.T."/>
            <person name="Shi M."/>
            <person name="Liu X."/>
            <person name="Cao Q."/>
            <person name="Hui J.H.L."/>
            <person name="Sookrung N."/>
            <person name="Leung T.F."/>
            <person name="Tungtrongchitr A."/>
            <person name="Tsui S.K.W."/>
        </authorList>
    </citation>
    <scope>NUCLEOTIDE SEQUENCE [LARGE SCALE GENOMIC DNA]</scope>
    <source>
        <strain evidence="10">PWHHKU_190912</strain>
    </source>
</reference>
<evidence type="ECO:0000256" key="5">
    <source>
        <dbReference type="ARBA" id="ARBA00022833"/>
    </source>
</evidence>
<protein>
    <recommendedName>
        <fullName evidence="9">C2H2-type domain-containing protein</fullName>
    </recommendedName>
</protein>
<organism evidence="10 11">
    <name type="scientific">Periplaneta americana</name>
    <name type="common">American cockroach</name>
    <name type="synonym">Blatta americana</name>
    <dbReference type="NCBI Taxonomy" id="6978"/>
    <lineage>
        <taxon>Eukaryota</taxon>
        <taxon>Metazoa</taxon>
        <taxon>Ecdysozoa</taxon>
        <taxon>Arthropoda</taxon>
        <taxon>Hexapoda</taxon>
        <taxon>Insecta</taxon>
        <taxon>Pterygota</taxon>
        <taxon>Neoptera</taxon>
        <taxon>Polyneoptera</taxon>
        <taxon>Dictyoptera</taxon>
        <taxon>Blattodea</taxon>
        <taxon>Blattoidea</taxon>
        <taxon>Blattidae</taxon>
        <taxon>Blattinae</taxon>
        <taxon>Periplaneta</taxon>
    </lineage>
</organism>